<proteinExistence type="predicted"/>
<protein>
    <submittedName>
        <fullName evidence="2">Uncharacterized protein</fullName>
    </submittedName>
</protein>
<feature type="compositionally biased region" description="Basic and acidic residues" evidence="1">
    <location>
        <begin position="207"/>
        <end position="219"/>
    </location>
</feature>
<evidence type="ECO:0000313" key="2">
    <source>
        <dbReference type="EMBL" id="GMT35545.1"/>
    </source>
</evidence>
<comment type="caution">
    <text evidence="2">The sequence shown here is derived from an EMBL/GenBank/DDBJ whole genome shotgun (WGS) entry which is preliminary data.</text>
</comment>
<organism evidence="2 3">
    <name type="scientific">Pristionchus fissidentatus</name>
    <dbReference type="NCBI Taxonomy" id="1538716"/>
    <lineage>
        <taxon>Eukaryota</taxon>
        <taxon>Metazoa</taxon>
        <taxon>Ecdysozoa</taxon>
        <taxon>Nematoda</taxon>
        <taxon>Chromadorea</taxon>
        <taxon>Rhabditida</taxon>
        <taxon>Rhabditina</taxon>
        <taxon>Diplogasteromorpha</taxon>
        <taxon>Diplogasteroidea</taxon>
        <taxon>Neodiplogasteridae</taxon>
        <taxon>Pristionchus</taxon>
    </lineage>
</organism>
<feature type="non-terminal residue" evidence="2">
    <location>
        <position position="1"/>
    </location>
</feature>
<gene>
    <name evidence="2" type="ORF">PFISCL1PPCAC_26842</name>
</gene>
<dbReference type="AlphaFoldDB" id="A0AAV5WY34"/>
<evidence type="ECO:0000313" key="3">
    <source>
        <dbReference type="Proteomes" id="UP001432322"/>
    </source>
</evidence>
<name>A0AAV5WY34_9BILA</name>
<keyword evidence="3" id="KW-1185">Reference proteome</keyword>
<evidence type="ECO:0000256" key="1">
    <source>
        <dbReference type="SAM" id="MobiDB-lite"/>
    </source>
</evidence>
<accession>A0AAV5WY34</accession>
<dbReference type="Proteomes" id="UP001432322">
    <property type="component" value="Unassembled WGS sequence"/>
</dbReference>
<feature type="region of interest" description="Disordered" evidence="1">
    <location>
        <begin position="207"/>
        <end position="226"/>
    </location>
</feature>
<dbReference type="EMBL" id="BTSY01000007">
    <property type="protein sequence ID" value="GMT35545.1"/>
    <property type="molecule type" value="Genomic_DNA"/>
</dbReference>
<sequence>DGCLSANWVEPYSLFHFAPHREMLSSPCKTGPAVAPRQKSDEWVNDDTDTCSSGRDSLPSVSGIQIAHNDDKRLERILMEEERMIYFYWNEDERTIRKCFDFHELWTWFTDKYLHSESLIGFAQEEREHGDLRIWYTMEELVRLNGPEMPFSFWNSTHAERMETSYDRIEYRKVYERNRHRLRDLERHLDYLEGKLERVIARGKEKDKGKGGFKAHEPSEVVPAGPLIKPRKMNRQNKKERVIDPFYGLLCPLPSWKGALGADAGARLRALSCQMKNSDMSQVNQDAIAYFPQGGEFCDFCSKPINGATPMLQHISSQAHIDRCKGYPLSYPSLNFWTTCLSNCPIVTPEMTIVVINNELATRTVEFPDDASPGKKPNFLREVAEVEELRVVAEDHAVEAAEADNSPLGNLSKGLLLDIIHTQ</sequence>
<reference evidence="2" key="1">
    <citation type="submission" date="2023-10" db="EMBL/GenBank/DDBJ databases">
        <title>Genome assembly of Pristionchus species.</title>
        <authorList>
            <person name="Yoshida K."/>
            <person name="Sommer R.J."/>
        </authorList>
    </citation>
    <scope>NUCLEOTIDE SEQUENCE</scope>
    <source>
        <strain evidence="2">RS5133</strain>
    </source>
</reference>